<evidence type="ECO:0000259" key="11">
    <source>
        <dbReference type="Pfam" id="PF13206"/>
    </source>
</evidence>
<feature type="domain" description="Trypanosome variant surface glycoprotein B-type N-terminal" evidence="11">
    <location>
        <begin position="14"/>
        <end position="363"/>
    </location>
</feature>
<sequence length="500" mass="52877">MLLIALTAATDLIILKQVTGTGPENGQNKRTFNSLCALVLAAHLDNPKVETPQAAQTALTAAKHISTLLEHGADINNLAKQLKENAALEKEQFPTTCKEEHAGTCKQAASWLNNLPEQEQAKLLAATADRRGFKQQINQTVQTLTALATVAGQLKISKTSGDAAAKLQEAVYGKAGEIPRQPSVSSAASRQASCGTADTTPGTMADASVLGTIVCLCASDAGNGGGNKGCYDEPTPAQTFSAGEQSVAGWATILAACQAAHPNHEQVGYKLVAAALTSLERELYTTKGSTGIKNGILGAIHGDASGSCTGQHLANNGACAMFKTSADAIKPPAWMAKIRQAINEIDKTEAARAEANYAAAQVHALNETLTTLLNLNAMEALKQPASPTQANKPPSGDSKKQEEEAEKECNKKEKDTDCTAPCTWDGEAKPPKKKCTLSEDAKKQVEKANQETKGKDGKTNTTGSNSFVIKKAPLLLAFFFSKPNFPLFFLIKNYCYLKTF</sequence>
<dbReference type="VEuPathDB" id="TriTrypDB:Tb427_000421300"/>
<feature type="region of interest" description="Disordered" evidence="9">
    <location>
        <begin position="383"/>
        <end position="440"/>
    </location>
</feature>
<evidence type="ECO:0000256" key="5">
    <source>
        <dbReference type="ARBA" id="ARBA00022729"/>
    </source>
</evidence>
<feature type="signal peptide" evidence="10">
    <location>
        <begin position="1"/>
        <end position="20"/>
    </location>
</feature>
<feature type="chain" id="PRO_5013069927" evidence="10">
    <location>
        <begin position="21"/>
        <end position="500"/>
    </location>
</feature>
<dbReference type="Gene3D" id="4.10.110.20">
    <property type="entry name" value="Variant surface glycoprotein MITAT 1.2, VSG 221, C-terminal domain"/>
    <property type="match status" value="1"/>
</dbReference>
<dbReference type="InterPro" id="IPR027446">
    <property type="entry name" value="VSG_C_dom_sf"/>
</dbReference>
<dbReference type="AlphaFoldDB" id="A0A1V0G0G0"/>
<feature type="compositionally biased region" description="Basic and acidic residues" evidence="9">
    <location>
        <begin position="397"/>
        <end position="417"/>
    </location>
</feature>
<keyword evidence="3" id="KW-1003">Cell membrane</keyword>
<feature type="compositionally biased region" description="Polar residues" evidence="9">
    <location>
        <begin position="182"/>
        <end position="198"/>
    </location>
</feature>
<dbReference type="Pfam" id="PF13206">
    <property type="entry name" value="VSG_B"/>
    <property type="match status" value="1"/>
</dbReference>
<keyword evidence="7" id="KW-0325">Glycoprotein</keyword>
<dbReference type="SUPFAM" id="SSF118251">
    <property type="entry name" value="Variant surface glycoprotein MITAT 1.2, VSG 221, C-terminal domain"/>
    <property type="match status" value="1"/>
</dbReference>
<feature type="region of interest" description="Disordered" evidence="9">
    <location>
        <begin position="179"/>
        <end position="198"/>
    </location>
</feature>
<accession>A0A1V0G0G0</accession>
<proteinExistence type="predicted"/>
<evidence type="ECO:0000256" key="1">
    <source>
        <dbReference type="ARBA" id="ARBA00002523"/>
    </source>
</evidence>
<dbReference type="EMBL" id="KY404829">
    <property type="protein sequence ID" value="ARB51437.1"/>
    <property type="molecule type" value="Genomic_DNA"/>
</dbReference>
<dbReference type="InterPro" id="IPR025932">
    <property type="entry name" value="Trypano_VSG_B_N_dom"/>
</dbReference>
<comment type="subcellular location">
    <subcellularLocation>
        <location evidence="2">Cell membrane</location>
        <topology evidence="2">Lipid-anchor</topology>
        <topology evidence="2">GPI-anchor</topology>
    </subcellularLocation>
</comment>
<comment type="function">
    <text evidence="1">VSG forms a coat on the surface of the parasite. The trypanosome evades the immune response of the host by expressing a series of antigenically distinct VSGs from an estimated 1000 VSG genes.</text>
</comment>
<keyword evidence="6" id="KW-0472">Membrane</keyword>
<dbReference type="VEuPathDB" id="TriTrypDB:Tb927.11.18470"/>
<evidence type="ECO:0000256" key="3">
    <source>
        <dbReference type="ARBA" id="ARBA00022475"/>
    </source>
</evidence>
<keyword evidence="8" id="KW-0449">Lipoprotein</keyword>
<evidence type="ECO:0000256" key="7">
    <source>
        <dbReference type="ARBA" id="ARBA00023180"/>
    </source>
</evidence>
<evidence type="ECO:0000256" key="8">
    <source>
        <dbReference type="ARBA" id="ARBA00023288"/>
    </source>
</evidence>
<keyword evidence="5 10" id="KW-0732">Signal</keyword>
<evidence type="ECO:0000256" key="10">
    <source>
        <dbReference type="SAM" id="SignalP"/>
    </source>
</evidence>
<evidence type="ECO:0000256" key="6">
    <source>
        <dbReference type="ARBA" id="ARBA00023136"/>
    </source>
</evidence>
<name>A0A1V0G0G0_9TRYP</name>
<evidence type="ECO:0000256" key="2">
    <source>
        <dbReference type="ARBA" id="ARBA00004609"/>
    </source>
</evidence>
<organism evidence="12">
    <name type="scientific">Trypanosoma brucei</name>
    <dbReference type="NCBI Taxonomy" id="5691"/>
    <lineage>
        <taxon>Eukaryota</taxon>
        <taxon>Discoba</taxon>
        <taxon>Euglenozoa</taxon>
        <taxon>Kinetoplastea</taxon>
        <taxon>Metakinetoplastina</taxon>
        <taxon>Trypanosomatida</taxon>
        <taxon>Trypanosomatidae</taxon>
        <taxon>Trypanosoma</taxon>
    </lineage>
</organism>
<evidence type="ECO:0000256" key="9">
    <source>
        <dbReference type="SAM" id="MobiDB-lite"/>
    </source>
</evidence>
<evidence type="ECO:0000256" key="4">
    <source>
        <dbReference type="ARBA" id="ARBA00022622"/>
    </source>
</evidence>
<dbReference type="GO" id="GO:0098552">
    <property type="term" value="C:side of membrane"/>
    <property type="evidence" value="ECO:0007669"/>
    <property type="project" value="UniProtKB-KW"/>
</dbReference>
<feature type="compositionally biased region" description="Basic and acidic residues" evidence="9">
    <location>
        <begin position="426"/>
        <end position="440"/>
    </location>
</feature>
<keyword evidence="4" id="KW-0336">GPI-anchor</keyword>
<evidence type="ECO:0000313" key="12">
    <source>
        <dbReference type="EMBL" id="ARB51437.1"/>
    </source>
</evidence>
<reference evidence="12" key="1">
    <citation type="submission" date="2016-12" db="EMBL/GenBank/DDBJ databases">
        <title>Trypanosoma brucei Minichromosomal Variant Surface Glycoprotein (VSG) Repertoire.</title>
        <authorList>
            <person name="Cross G.A."/>
            <person name="Mugnier M.R."/>
        </authorList>
    </citation>
    <scope>NUCLEOTIDE SEQUENCE</scope>
    <source>
        <strain evidence="12">Tb927.100.51</strain>
    </source>
</reference>
<protein>
    <submittedName>
        <fullName evidence="12">Variant surface glycoprotein</fullName>
    </submittedName>
</protein>
<dbReference type="GO" id="GO:0005886">
    <property type="term" value="C:plasma membrane"/>
    <property type="evidence" value="ECO:0007669"/>
    <property type="project" value="UniProtKB-SubCell"/>
</dbReference>